<proteinExistence type="predicted"/>
<sequence>MARTDRLPAHLDAVSLAPGQPTCPGHPFPDAAIAKNTPGASPQETGTKPPAYRLTRQHGTVPPRAPI</sequence>
<dbReference type="AlphaFoldDB" id="A0A8J3EGV4"/>
<feature type="region of interest" description="Disordered" evidence="1">
    <location>
        <begin position="15"/>
        <end position="67"/>
    </location>
</feature>
<evidence type="ECO:0000256" key="1">
    <source>
        <dbReference type="SAM" id="MobiDB-lite"/>
    </source>
</evidence>
<evidence type="ECO:0000313" key="2">
    <source>
        <dbReference type="EMBL" id="GGG73977.1"/>
    </source>
</evidence>
<evidence type="ECO:0000313" key="3">
    <source>
        <dbReference type="Proteomes" id="UP000617145"/>
    </source>
</evidence>
<reference evidence="2" key="2">
    <citation type="submission" date="2020-09" db="EMBL/GenBank/DDBJ databases">
        <authorList>
            <person name="Sun Q."/>
            <person name="Zhou Y."/>
        </authorList>
    </citation>
    <scope>NUCLEOTIDE SEQUENCE</scope>
    <source>
        <strain evidence="2">CGMCC 1.15762</strain>
    </source>
</reference>
<dbReference type="EMBL" id="BMJV01000004">
    <property type="protein sequence ID" value="GGG73977.1"/>
    <property type="molecule type" value="Genomic_DNA"/>
</dbReference>
<protein>
    <submittedName>
        <fullName evidence="2">Uncharacterized protein</fullName>
    </submittedName>
</protein>
<gene>
    <name evidence="2" type="ORF">GCM10011415_22960</name>
</gene>
<reference evidence="2" key="1">
    <citation type="journal article" date="2014" name="Int. J. Syst. Evol. Microbiol.">
        <title>Complete genome sequence of Corynebacterium casei LMG S-19264T (=DSM 44701T), isolated from a smear-ripened cheese.</title>
        <authorList>
            <consortium name="US DOE Joint Genome Institute (JGI-PGF)"/>
            <person name="Walter F."/>
            <person name="Albersmeier A."/>
            <person name="Kalinowski J."/>
            <person name="Ruckert C."/>
        </authorList>
    </citation>
    <scope>NUCLEOTIDE SEQUENCE</scope>
    <source>
        <strain evidence="2">CGMCC 1.15762</strain>
    </source>
</reference>
<comment type="caution">
    <text evidence="2">The sequence shown here is derived from an EMBL/GenBank/DDBJ whole genome shotgun (WGS) entry which is preliminary data.</text>
</comment>
<dbReference type="Proteomes" id="UP000617145">
    <property type="component" value="Unassembled WGS sequence"/>
</dbReference>
<accession>A0A8J3EGV4</accession>
<keyword evidence="3" id="KW-1185">Reference proteome</keyword>
<organism evidence="2 3">
    <name type="scientific">Salipiger pallidus</name>
    <dbReference type="NCBI Taxonomy" id="1775170"/>
    <lineage>
        <taxon>Bacteria</taxon>
        <taxon>Pseudomonadati</taxon>
        <taxon>Pseudomonadota</taxon>
        <taxon>Alphaproteobacteria</taxon>
        <taxon>Rhodobacterales</taxon>
        <taxon>Roseobacteraceae</taxon>
        <taxon>Salipiger</taxon>
    </lineage>
</organism>
<name>A0A8J3EGV4_9RHOB</name>